<comment type="caution">
    <text evidence="4">The sequence shown here is derived from an EMBL/GenBank/DDBJ whole genome shotgun (WGS) entry which is preliminary data.</text>
</comment>
<feature type="domain" description="EF-hand" evidence="3">
    <location>
        <begin position="420"/>
        <end position="455"/>
    </location>
</feature>
<dbReference type="GO" id="GO:0005634">
    <property type="term" value="C:nucleus"/>
    <property type="evidence" value="ECO:0007669"/>
    <property type="project" value="TreeGrafter"/>
</dbReference>
<organism evidence="4 5">
    <name type="scientific">Triparma laevis f. inornata</name>
    <dbReference type="NCBI Taxonomy" id="1714386"/>
    <lineage>
        <taxon>Eukaryota</taxon>
        <taxon>Sar</taxon>
        <taxon>Stramenopiles</taxon>
        <taxon>Ochrophyta</taxon>
        <taxon>Bolidophyceae</taxon>
        <taxon>Parmales</taxon>
        <taxon>Triparmaceae</taxon>
        <taxon>Triparma</taxon>
    </lineage>
</organism>
<keyword evidence="1" id="KW-0106">Calcium</keyword>
<dbReference type="PROSITE" id="PS00018">
    <property type="entry name" value="EF_HAND_1"/>
    <property type="match status" value="4"/>
</dbReference>
<protein>
    <recommendedName>
        <fullName evidence="3">EF-hand domain-containing protein</fullName>
    </recommendedName>
</protein>
<feature type="domain" description="EF-hand" evidence="3">
    <location>
        <begin position="391"/>
        <end position="418"/>
    </location>
</feature>
<dbReference type="Gene3D" id="1.10.238.10">
    <property type="entry name" value="EF-hand"/>
    <property type="match status" value="2"/>
</dbReference>
<dbReference type="AlphaFoldDB" id="A0A9W7EHI0"/>
<dbReference type="InterPro" id="IPR011992">
    <property type="entry name" value="EF-hand-dom_pair"/>
</dbReference>
<dbReference type="InterPro" id="IPR051001">
    <property type="entry name" value="Calbindin_Ca-bind"/>
</dbReference>
<proteinExistence type="predicted"/>
<evidence type="ECO:0000256" key="2">
    <source>
        <dbReference type="SAM" id="MobiDB-lite"/>
    </source>
</evidence>
<dbReference type="CDD" id="cd09487">
    <property type="entry name" value="SAM_superfamily"/>
    <property type="match status" value="1"/>
</dbReference>
<accession>A0A9W7EHI0</accession>
<dbReference type="InterPro" id="IPR013320">
    <property type="entry name" value="ConA-like_dom_sf"/>
</dbReference>
<dbReference type="PANTHER" id="PTHR19972:SF10">
    <property type="entry name" value="CALBINDIN-32"/>
    <property type="match status" value="1"/>
</dbReference>
<dbReference type="Gene3D" id="2.60.120.200">
    <property type="match status" value="1"/>
</dbReference>
<dbReference type="SUPFAM" id="SSF49899">
    <property type="entry name" value="Concanavalin A-like lectins/glucanases"/>
    <property type="match status" value="1"/>
</dbReference>
<dbReference type="SMART" id="SM00054">
    <property type="entry name" value="EFh"/>
    <property type="match status" value="4"/>
</dbReference>
<evidence type="ECO:0000313" key="4">
    <source>
        <dbReference type="EMBL" id="GMH78125.1"/>
    </source>
</evidence>
<sequence length="785" mass="88240">MSEFNKQELLDNTKWSAEKVFELFDEDKGGTLDTSELAQALTATVGKRFDLTMATPYMEKYDSDASGTLNIEEFRLLVKDVRDDMAAKKKSMMGGAMDAKAKKKKKQEEKGVMEVREAALKRAMSAEVDIDTSSFLDLATKEQVESVFSIFKYIKKVHDETEDLWSTEAEPDEAIVEKIMYGTVFSVDDLGGGKHEIHSVCKAVLKFFEGCAPLMDYRVVKLCLNLPRTVEEYKKVINHEIWTKESKVLFFDMFDHWKWLCEKEETEYYRKTMKKFYEDNGLPEKIADIEDNLVKFKDREHQMLEKLAKKYEKPNPCQKETMPAGLLAASIGNTAMRKNEDGESGHVPLSALVDVVSFILDADNLIKLKAAFEEFEAAKPEPEEDWSAGTVFDKSDADGSGMLDITELAAALTCVLGKVVAQPEVDKLMKKFDTSGDGQLDKAEFEAFAADMAKKKKSGFSMKSAATKKKEAAEVEAKRKELTEKAEGGGEEAQGRLCAPCPAQHQQELGVSSSLHRKKIMRWIQDQKDGPKLYVAPTAAAPAAAKPKPKAKSGGDQNWGPAGCPVCTHSFDFRLGEGRYNKNTPDSKEVKDKCSDLYARLHGDAKLIDTGMFLGGAGYAEIDQFAFGGTTSIEVMVRYEDFDEERMRVFEFGNDDGNDRVWLYNANNNGVPRIGWRVERDSSGKGINSAKTYFDDADSRVFTHIVMTCKDSSMKLYKNGELAETVAWGHEPQFLTRDQHIIGALNYKDNVMSYLKGTMSFLRMWNEELSEDQVQLLYLTRSEKT</sequence>
<dbReference type="GO" id="GO:0005829">
    <property type="term" value="C:cytosol"/>
    <property type="evidence" value="ECO:0007669"/>
    <property type="project" value="TreeGrafter"/>
</dbReference>
<dbReference type="GO" id="GO:0051480">
    <property type="term" value="P:regulation of cytosolic calcium ion concentration"/>
    <property type="evidence" value="ECO:0007669"/>
    <property type="project" value="TreeGrafter"/>
</dbReference>
<feature type="compositionally biased region" description="Basic and acidic residues" evidence="2">
    <location>
        <begin position="468"/>
        <end position="488"/>
    </location>
</feature>
<evidence type="ECO:0000256" key="1">
    <source>
        <dbReference type="ARBA" id="ARBA00022837"/>
    </source>
</evidence>
<dbReference type="Pfam" id="PF13385">
    <property type="entry name" value="Laminin_G_3"/>
    <property type="match status" value="1"/>
</dbReference>
<dbReference type="Pfam" id="PF13499">
    <property type="entry name" value="EF-hand_7"/>
    <property type="match status" value="1"/>
</dbReference>
<evidence type="ECO:0000259" key="3">
    <source>
        <dbReference type="PROSITE" id="PS50222"/>
    </source>
</evidence>
<name>A0A9W7EHI0_9STRA</name>
<feature type="region of interest" description="Disordered" evidence="2">
    <location>
        <begin position="540"/>
        <end position="559"/>
    </location>
</feature>
<evidence type="ECO:0000313" key="5">
    <source>
        <dbReference type="Proteomes" id="UP001162640"/>
    </source>
</evidence>
<dbReference type="EMBL" id="BLQM01000244">
    <property type="protein sequence ID" value="GMH78125.1"/>
    <property type="molecule type" value="Genomic_DNA"/>
</dbReference>
<reference evidence="5" key="1">
    <citation type="journal article" date="2023" name="Commun. Biol.">
        <title>Genome analysis of Parmales, the sister group of diatoms, reveals the evolutionary specialization of diatoms from phago-mixotrophs to photoautotrophs.</title>
        <authorList>
            <person name="Ban H."/>
            <person name="Sato S."/>
            <person name="Yoshikawa S."/>
            <person name="Yamada K."/>
            <person name="Nakamura Y."/>
            <person name="Ichinomiya M."/>
            <person name="Sato N."/>
            <person name="Blanc-Mathieu R."/>
            <person name="Endo H."/>
            <person name="Kuwata A."/>
            <person name="Ogata H."/>
        </authorList>
    </citation>
    <scope>NUCLEOTIDE SEQUENCE [LARGE SCALE GENOMIC DNA]</scope>
</reference>
<dbReference type="InterPro" id="IPR018247">
    <property type="entry name" value="EF_Hand_1_Ca_BS"/>
</dbReference>
<gene>
    <name evidence="4" type="ORF">TL16_g07679</name>
</gene>
<dbReference type="InterPro" id="IPR002048">
    <property type="entry name" value="EF_hand_dom"/>
</dbReference>
<feature type="domain" description="EF-hand" evidence="3">
    <location>
        <begin position="58"/>
        <end position="84"/>
    </location>
</feature>
<feature type="domain" description="EF-hand" evidence="3">
    <location>
        <begin position="17"/>
        <end position="47"/>
    </location>
</feature>
<dbReference type="SUPFAM" id="SSF47473">
    <property type="entry name" value="EF-hand"/>
    <property type="match status" value="1"/>
</dbReference>
<dbReference type="GO" id="GO:0005509">
    <property type="term" value="F:calcium ion binding"/>
    <property type="evidence" value="ECO:0007669"/>
    <property type="project" value="InterPro"/>
</dbReference>
<dbReference type="PROSITE" id="PS50222">
    <property type="entry name" value="EF_HAND_2"/>
    <property type="match status" value="4"/>
</dbReference>
<dbReference type="PANTHER" id="PTHR19972">
    <property type="entry name" value="CALBINDIN"/>
    <property type="match status" value="1"/>
</dbReference>
<dbReference type="CDD" id="cd00051">
    <property type="entry name" value="EFh"/>
    <property type="match status" value="2"/>
</dbReference>
<dbReference type="Proteomes" id="UP001162640">
    <property type="component" value="Unassembled WGS sequence"/>
</dbReference>
<feature type="region of interest" description="Disordered" evidence="2">
    <location>
        <begin position="459"/>
        <end position="493"/>
    </location>
</feature>